<dbReference type="PROSITE" id="PS00624">
    <property type="entry name" value="GMC_OXRED_2"/>
    <property type="match status" value="1"/>
</dbReference>
<dbReference type="PANTHER" id="PTHR11552:SF147">
    <property type="entry name" value="CHOLINE DEHYDROGENASE, MITOCHONDRIAL"/>
    <property type="match status" value="1"/>
</dbReference>
<organism evidence="7 8">
    <name type="scientific">Pontixanthobacter aquaemixtae</name>
    <dbReference type="NCBI Taxonomy" id="1958940"/>
    <lineage>
        <taxon>Bacteria</taxon>
        <taxon>Pseudomonadati</taxon>
        <taxon>Pseudomonadota</taxon>
        <taxon>Alphaproteobacteria</taxon>
        <taxon>Sphingomonadales</taxon>
        <taxon>Erythrobacteraceae</taxon>
        <taxon>Pontixanthobacter</taxon>
    </lineage>
</organism>
<dbReference type="Proteomes" id="UP000442714">
    <property type="component" value="Unassembled WGS sequence"/>
</dbReference>
<accession>A0A844ZWW0</accession>
<sequence length="528" mass="57041">MHEFDIIVVGGGSAGSAAAARLASDGKLRVCLIEAGGKNTHMFTRTPGLLAMMPDKSNWAFDTEPMDALNGRIGYQPRGRGMGGSSATNGMVYIRGNPWDYDNWADLGCTGWAWDDVLPVFKRQENSHRSDDAWHGTGGPLHVNKQISPSPVASAFVEAAEQLQIPRNDDFNGARQEGVGLYDVTQSNGERWSAARAFVDPIADNPNFAVITDALVERLVIEEGRATGVIIRRGGKQEKIKATAGVVLSAGAFGSPQILMLSGIGPGDELQKHGIEVVLDKQAVGADLQDHCDFVTGFELDDPSLFGGSLKVALRVARSFIEHRMKRTGMLTTNFAESGGFVSLRPDAPAPDIQFHFIRAIIQNHGRDKLKESGFSLHVCVLRPESRGWVKLNSANPADAPAINPNFLSDDRDMELMIDAAILMNRIAETPPMSDLGAKDRNPIDYGDRAAVEARIREVADTIYHPVGTCRMGPNEDDVVDPTLAFRGIDNLWVADASIMPRLVSGNTNAPSIMIGERCGDFVKAALG</sequence>
<dbReference type="Gene3D" id="3.30.560.10">
    <property type="entry name" value="Glucose Oxidase, domain 3"/>
    <property type="match status" value="1"/>
</dbReference>
<gene>
    <name evidence="7" type="ORF">GRI41_10460</name>
</gene>
<reference evidence="7 8" key="1">
    <citation type="submission" date="2019-12" db="EMBL/GenBank/DDBJ databases">
        <title>Genomic-based taxomic classification of the family Erythrobacteraceae.</title>
        <authorList>
            <person name="Xu L."/>
        </authorList>
    </citation>
    <scope>NUCLEOTIDE SEQUENCE [LARGE SCALE GENOMIC DNA]</scope>
    <source>
        <strain evidence="7 8">KCTC 52763</strain>
    </source>
</reference>
<evidence type="ECO:0000313" key="7">
    <source>
        <dbReference type="EMBL" id="MXO91247.1"/>
    </source>
</evidence>
<evidence type="ECO:0000259" key="6">
    <source>
        <dbReference type="PROSITE" id="PS00624"/>
    </source>
</evidence>
<comment type="cofactor">
    <cofactor evidence="1 5">
        <name>FAD</name>
        <dbReference type="ChEBI" id="CHEBI:57692"/>
    </cofactor>
</comment>
<dbReference type="Pfam" id="PF00732">
    <property type="entry name" value="GMC_oxred_N"/>
    <property type="match status" value="1"/>
</dbReference>
<dbReference type="PRINTS" id="PR00411">
    <property type="entry name" value="PNDRDTASEI"/>
</dbReference>
<dbReference type="PANTHER" id="PTHR11552">
    <property type="entry name" value="GLUCOSE-METHANOL-CHOLINE GMC OXIDOREDUCTASE"/>
    <property type="match status" value="1"/>
</dbReference>
<proteinExistence type="inferred from homology"/>
<dbReference type="InterPro" id="IPR036188">
    <property type="entry name" value="FAD/NAD-bd_sf"/>
</dbReference>
<dbReference type="PIRSF" id="PIRSF000137">
    <property type="entry name" value="Alcohol_oxidase"/>
    <property type="match status" value="1"/>
</dbReference>
<evidence type="ECO:0000313" key="8">
    <source>
        <dbReference type="Proteomes" id="UP000442714"/>
    </source>
</evidence>
<dbReference type="AlphaFoldDB" id="A0A844ZWW0"/>
<dbReference type="SUPFAM" id="SSF54373">
    <property type="entry name" value="FAD-linked reductases, C-terminal domain"/>
    <property type="match status" value="1"/>
</dbReference>
<evidence type="ECO:0000256" key="1">
    <source>
        <dbReference type="ARBA" id="ARBA00001974"/>
    </source>
</evidence>
<evidence type="ECO:0000256" key="5">
    <source>
        <dbReference type="PIRSR" id="PIRSR000137-2"/>
    </source>
</evidence>
<dbReference type="Pfam" id="PF05199">
    <property type="entry name" value="GMC_oxred_C"/>
    <property type="match status" value="1"/>
</dbReference>
<dbReference type="EMBL" id="WTYX01000002">
    <property type="protein sequence ID" value="MXO91247.1"/>
    <property type="molecule type" value="Genomic_DNA"/>
</dbReference>
<keyword evidence="3" id="KW-0285">Flavoprotein</keyword>
<keyword evidence="4 5" id="KW-0274">FAD</keyword>
<keyword evidence="8" id="KW-1185">Reference proteome</keyword>
<dbReference type="InterPro" id="IPR012132">
    <property type="entry name" value="GMC_OxRdtase"/>
</dbReference>
<feature type="domain" description="Glucose-methanol-choline oxidoreductase N-terminal" evidence="6">
    <location>
        <begin position="251"/>
        <end position="265"/>
    </location>
</feature>
<dbReference type="GO" id="GO:0016614">
    <property type="term" value="F:oxidoreductase activity, acting on CH-OH group of donors"/>
    <property type="evidence" value="ECO:0007669"/>
    <property type="project" value="InterPro"/>
</dbReference>
<evidence type="ECO:0000256" key="2">
    <source>
        <dbReference type="ARBA" id="ARBA00010790"/>
    </source>
</evidence>
<dbReference type="RefSeq" id="WP_160604950.1">
    <property type="nucleotide sequence ID" value="NZ_WTYX01000002.1"/>
</dbReference>
<dbReference type="SUPFAM" id="SSF51905">
    <property type="entry name" value="FAD/NAD(P)-binding domain"/>
    <property type="match status" value="1"/>
</dbReference>
<evidence type="ECO:0000256" key="4">
    <source>
        <dbReference type="ARBA" id="ARBA00022827"/>
    </source>
</evidence>
<dbReference type="InterPro" id="IPR007867">
    <property type="entry name" value="GMC_OxRtase_C"/>
</dbReference>
<name>A0A844ZWW0_9SPHN</name>
<feature type="binding site" evidence="5">
    <location>
        <position position="216"/>
    </location>
    <ligand>
        <name>FAD</name>
        <dbReference type="ChEBI" id="CHEBI:57692"/>
    </ligand>
</feature>
<dbReference type="GO" id="GO:0050660">
    <property type="term" value="F:flavin adenine dinucleotide binding"/>
    <property type="evidence" value="ECO:0007669"/>
    <property type="project" value="InterPro"/>
</dbReference>
<protein>
    <submittedName>
        <fullName evidence="7">FAD-binding protein</fullName>
    </submittedName>
</protein>
<feature type="binding site" evidence="5">
    <location>
        <begin position="89"/>
        <end position="92"/>
    </location>
    <ligand>
        <name>FAD</name>
        <dbReference type="ChEBI" id="CHEBI:57692"/>
    </ligand>
</feature>
<comment type="similarity">
    <text evidence="2">Belongs to the GMC oxidoreductase family.</text>
</comment>
<comment type="caution">
    <text evidence="7">The sequence shown here is derived from an EMBL/GenBank/DDBJ whole genome shotgun (WGS) entry which is preliminary data.</text>
</comment>
<evidence type="ECO:0000256" key="3">
    <source>
        <dbReference type="ARBA" id="ARBA00022630"/>
    </source>
</evidence>
<dbReference type="InterPro" id="IPR000172">
    <property type="entry name" value="GMC_OxRdtase_N"/>
</dbReference>
<dbReference type="OrthoDB" id="9785276at2"/>
<dbReference type="Gene3D" id="3.50.50.60">
    <property type="entry name" value="FAD/NAD(P)-binding domain"/>
    <property type="match status" value="1"/>
</dbReference>